<dbReference type="SUPFAM" id="SSF56784">
    <property type="entry name" value="HAD-like"/>
    <property type="match status" value="1"/>
</dbReference>
<dbReference type="Pfam" id="PF08282">
    <property type="entry name" value="Hydrolase_3"/>
    <property type="match status" value="1"/>
</dbReference>
<dbReference type="RefSeq" id="WP_165478616.1">
    <property type="nucleotide sequence ID" value="NZ_CAACYI010000001.1"/>
</dbReference>
<dbReference type="PANTHER" id="PTHR10000:SF8">
    <property type="entry name" value="HAD SUPERFAMILY HYDROLASE-LIKE, TYPE 3"/>
    <property type="match status" value="1"/>
</dbReference>
<dbReference type="InterPro" id="IPR023214">
    <property type="entry name" value="HAD_sf"/>
</dbReference>
<dbReference type="EMBL" id="CAACYI010000001">
    <property type="protein sequence ID" value="VFB16412.1"/>
    <property type="molecule type" value="Genomic_DNA"/>
</dbReference>
<dbReference type="InterPro" id="IPR036412">
    <property type="entry name" value="HAD-like_sf"/>
</dbReference>
<dbReference type="Gene3D" id="3.40.50.1000">
    <property type="entry name" value="HAD superfamily/HAD-like"/>
    <property type="match status" value="1"/>
</dbReference>
<dbReference type="AlphaFoldDB" id="A0A8H2M4H8"/>
<dbReference type="GO" id="GO:0016791">
    <property type="term" value="F:phosphatase activity"/>
    <property type="evidence" value="ECO:0007669"/>
    <property type="project" value="TreeGrafter"/>
</dbReference>
<sequence length="282" mass="32176">MGKFILFDLDGTLLTDDKKIGQEDIERLGGFIQEGHHLAVATGRRYFSAREILNCYGIKMPIIANNGAVIRDQDDRLIFRKALDMNLIEKIIETSKDFPVCPVFHIDGFHKAYDMVYHAKNFNSDLLDYLEDEPIRVLKIDDYLDLKDEEVLSTIYFGRDDILEDFQERLQENYPNSLSMHILRNLDQHVGILEIMPHQVNKFFGAQIMAQRLHKGPCDMITIGDDVNDLVLIQNARVGIAMANGPASVKSIADFVSDYDNNHCGATQAIEKYLKGGFCHEY</sequence>
<dbReference type="PROSITE" id="PS01228">
    <property type="entry name" value="COF_1"/>
    <property type="match status" value="1"/>
</dbReference>
<evidence type="ECO:0000313" key="2">
    <source>
        <dbReference type="Proteomes" id="UP000377798"/>
    </source>
</evidence>
<dbReference type="InterPro" id="IPR000150">
    <property type="entry name" value="Cof"/>
</dbReference>
<dbReference type="Proteomes" id="UP000377798">
    <property type="component" value="Unassembled WGS sequence"/>
</dbReference>
<keyword evidence="2" id="KW-1185">Reference proteome</keyword>
<proteinExistence type="predicted"/>
<protein>
    <submittedName>
        <fullName evidence="1">Stress response protein yhaX</fullName>
    </submittedName>
</protein>
<dbReference type="InterPro" id="IPR006379">
    <property type="entry name" value="HAD-SF_hydro_IIB"/>
</dbReference>
<dbReference type="Gene3D" id="3.30.1240.10">
    <property type="match status" value="1"/>
</dbReference>
<accession>A0A8H2M4H8</accession>
<gene>
    <name evidence="1" type="primary">yhaX</name>
    <name evidence="1" type="ORF">NCTC13150_00937</name>
</gene>
<evidence type="ECO:0000313" key="1">
    <source>
        <dbReference type="EMBL" id="VFB16412.1"/>
    </source>
</evidence>
<comment type="caution">
    <text evidence="1">The sequence shown here is derived from an EMBL/GenBank/DDBJ whole genome shotgun (WGS) entry which is preliminary data.</text>
</comment>
<organism evidence="1 2">
    <name type="scientific">Urinicoccus massiliensis</name>
    <dbReference type="NCBI Taxonomy" id="1723382"/>
    <lineage>
        <taxon>Bacteria</taxon>
        <taxon>Bacillati</taxon>
        <taxon>Bacillota</taxon>
        <taxon>Tissierellia</taxon>
        <taxon>Tissierellales</taxon>
        <taxon>Peptoniphilaceae</taxon>
        <taxon>Urinicoccus</taxon>
    </lineage>
</organism>
<dbReference type="GO" id="GO:0000287">
    <property type="term" value="F:magnesium ion binding"/>
    <property type="evidence" value="ECO:0007669"/>
    <property type="project" value="TreeGrafter"/>
</dbReference>
<dbReference type="PANTHER" id="PTHR10000">
    <property type="entry name" value="PHOSPHOSERINE PHOSPHATASE"/>
    <property type="match status" value="1"/>
</dbReference>
<dbReference type="NCBIfam" id="TIGR01484">
    <property type="entry name" value="HAD-SF-IIB"/>
    <property type="match status" value="1"/>
</dbReference>
<name>A0A8H2M4H8_9FIRM</name>
<dbReference type="NCBIfam" id="TIGR00099">
    <property type="entry name" value="Cof-subfamily"/>
    <property type="match status" value="1"/>
</dbReference>
<dbReference type="GO" id="GO:0005829">
    <property type="term" value="C:cytosol"/>
    <property type="evidence" value="ECO:0007669"/>
    <property type="project" value="TreeGrafter"/>
</dbReference>
<reference evidence="1 2" key="1">
    <citation type="submission" date="2019-02" db="EMBL/GenBank/DDBJ databases">
        <authorList>
            <consortium name="Pathogen Informatics"/>
        </authorList>
    </citation>
    <scope>NUCLEOTIDE SEQUENCE [LARGE SCALE GENOMIC DNA]</scope>
    <source>
        <strain evidence="1 2">3012STDY7089603</strain>
    </source>
</reference>